<keyword evidence="7 12" id="KW-0220">Diaminopimelate biosynthesis</keyword>
<dbReference type="InterPro" id="IPR020624">
    <property type="entry name" value="Schiff_base-form_aldolases_CS"/>
</dbReference>
<dbReference type="EMBL" id="DWWA01000054">
    <property type="protein sequence ID" value="HJC73227.1"/>
    <property type="molecule type" value="Genomic_DNA"/>
</dbReference>
<evidence type="ECO:0000256" key="8">
    <source>
        <dbReference type="ARBA" id="ARBA00023154"/>
    </source>
</evidence>
<comment type="similarity">
    <text evidence="3 12 13">Belongs to the DapA family.</text>
</comment>
<keyword evidence="5 12" id="KW-0963">Cytoplasm</keyword>
<feature type="binding site" evidence="12 15">
    <location>
        <position position="207"/>
    </location>
    <ligand>
        <name>pyruvate</name>
        <dbReference type="ChEBI" id="CHEBI:15361"/>
    </ligand>
</feature>
<comment type="pathway">
    <text evidence="2 12">Amino-acid biosynthesis; L-lysine biosynthesis via DAP pathway; (S)-tetrahydrodipicolinate from L-aspartate: step 3/4.</text>
</comment>
<reference evidence="16" key="2">
    <citation type="submission" date="2021-04" db="EMBL/GenBank/DDBJ databases">
        <authorList>
            <person name="Gilroy R."/>
        </authorList>
    </citation>
    <scope>NUCLEOTIDE SEQUENCE</scope>
    <source>
        <strain evidence="16">5933</strain>
    </source>
</reference>
<evidence type="ECO:0000256" key="6">
    <source>
        <dbReference type="ARBA" id="ARBA00022605"/>
    </source>
</evidence>
<evidence type="ECO:0000256" key="13">
    <source>
        <dbReference type="PIRNR" id="PIRNR001365"/>
    </source>
</evidence>
<evidence type="ECO:0000313" key="16">
    <source>
        <dbReference type="EMBL" id="HJC73227.1"/>
    </source>
</evidence>
<dbReference type="GO" id="GO:0019877">
    <property type="term" value="P:diaminopimelate biosynthetic process"/>
    <property type="evidence" value="ECO:0007669"/>
    <property type="project" value="UniProtKB-UniRule"/>
</dbReference>
<evidence type="ECO:0000256" key="12">
    <source>
        <dbReference type="HAMAP-Rule" id="MF_00418"/>
    </source>
</evidence>
<comment type="caution">
    <text evidence="16">The sequence shown here is derived from an EMBL/GenBank/DDBJ whole genome shotgun (WGS) entry which is preliminary data.</text>
</comment>
<dbReference type="Gene3D" id="3.20.20.70">
    <property type="entry name" value="Aldolase class I"/>
    <property type="match status" value="1"/>
</dbReference>
<dbReference type="PROSITE" id="PS00665">
    <property type="entry name" value="DHDPS_1"/>
    <property type="match status" value="1"/>
</dbReference>
<keyword evidence="6 12" id="KW-0028">Amino-acid biosynthesis</keyword>
<sequence>MKTVLFTGSAVALVTPMHQDGSVDFSALKFLIERQIEQHTDAIVVCGTTGEASTLTVKEHLKVIEAAVDTVNGRIPVLAGTGSNDTAHAVEMSKQAVSLGADGLLLVTPYYNKTNALGLVRHFFSIADAAQVPCIVYNVPTRTGMKIRPETYQKLSEHPFIVGAKEASGNFSDIAETACLCKDALTLYCGNDEQTLPMLSLGAKGVISVLANIVPYQVHLLCEAFFDGDLALSRNLQLQYVPLIQALFCDVNPMPVKAAMNMMHLPAGECRLPLAGISEQEKARVAQALQGLSLLSA</sequence>
<dbReference type="PANTHER" id="PTHR12128">
    <property type="entry name" value="DIHYDRODIPICOLINATE SYNTHASE"/>
    <property type="match status" value="1"/>
</dbReference>
<feature type="site" description="Part of a proton relay during catalysis" evidence="12">
    <location>
        <position position="48"/>
    </location>
</feature>
<comment type="subunit">
    <text evidence="12">Homotetramer; dimer of dimers.</text>
</comment>
<evidence type="ECO:0000256" key="14">
    <source>
        <dbReference type="PIRSR" id="PIRSR001365-1"/>
    </source>
</evidence>
<dbReference type="GO" id="GO:0009089">
    <property type="term" value="P:lysine biosynthetic process via diaminopimelate"/>
    <property type="evidence" value="ECO:0007669"/>
    <property type="project" value="UniProtKB-UniRule"/>
</dbReference>
<accession>A0A9D2TLU6</accession>
<dbReference type="GO" id="GO:0008840">
    <property type="term" value="F:4-hydroxy-tetrahydrodipicolinate synthase activity"/>
    <property type="evidence" value="ECO:0007669"/>
    <property type="project" value="UniProtKB-UniRule"/>
</dbReference>
<dbReference type="EC" id="4.3.3.7" evidence="4 12"/>
<evidence type="ECO:0000256" key="1">
    <source>
        <dbReference type="ARBA" id="ARBA00003294"/>
    </source>
</evidence>
<protein>
    <recommendedName>
        <fullName evidence="4 12">4-hydroxy-tetrahydrodipicolinate synthase</fullName>
        <shortName evidence="12">HTPA synthase</shortName>
        <ecNumber evidence="4 12">4.3.3.7</ecNumber>
    </recommendedName>
</protein>
<comment type="function">
    <text evidence="1 12">Catalyzes the condensation of (S)-aspartate-beta-semialdehyde [(S)-ASA] and pyruvate to 4-hydroxy-tetrahydrodipicolinate (HTPA).</text>
</comment>
<evidence type="ECO:0000313" key="17">
    <source>
        <dbReference type="Proteomes" id="UP000823918"/>
    </source>
</evidence>
<name>A0A9D2TLU6_9FIRM</name>
<dbReference type="SUPFAM" id="SSF51569">
    <property type="entry name" value="Aldolase"/>
    <property type="match status" value="1"/>
</dbReference>
<dbReference type="AlphaFoldDB" id="A0A9D2TLU6"/>
<keyword evidence="8 12" id="KW-0457">Lysine biosynthesis</keyword>
<feature type="active site" description="Schiff-base intermediate with substrate" evidence="12 14">
    <location>
        <position position="165"/>
    </location>
</feature>
<dbReference type="PANTHER" id="PTHR12128:SF66">
    <property type="entry name" value="4-HYDROXY-2-OXOGLUTARATE ALDOLASE, MITOCHONDRIAL"/>
    <property type="match status" value="1"/>
</dbReference>
<evidence type="ECO:0000256" key="3">
    <source>
        <dbReference type="ARBA" id="ARBA00007592"/>
    </source>
</evidence>
<dbReference type="CDD" id="cd00950">
    <property type="entry name" value="DHDPS"/>
    <property type="match status" value="1"/>
</dbReference>
<feature type="site" description="Part of a proton relay during catalysis" evidence="12">
    <location>
        <position position="111"/>
    </location>
</feature>
<evidence type="ECO:0000256" key="7">
    <source>
        <dbReference type="ARBA" id="ARBA00022915"/>
    </source>
</evidence>
<gene>
    <name evidence="12 16" type="primary">dapA</name>
    <name evidence="16" type="ORF">H9698_10625</name>
</gene>
<dbReference type="InterPro" id="IPR013785">
    <property type="entry name" value="Aldolase_TIM"/>
</dbReference>
<dbReference type="InterPro" id="IPR002220">
    <property type="entry name" value="DapA-like"/>
</dbReference>
<dbReference type="Pfam" id="PF00701">
    <property type="entry name" value="DHDPS"/>
    <property type="match status" value="1"/>
</dbReference>
<dbReference type="Proteomes" id="UP000823918">
    <property type="component" value="Unassembled WGS sequence"/>
</dbReference>
<keyword evidence="10 12" id="KW-0704">Schiff base</keyword>
<evidence type="ECO:0000256" key="11">
    <source>
        <dbReference type="ARBA" id="ARBA00047836"/>
    </source>
</evidence>
<proteinExistence type="inferred from homology"/>
<evidence type="ECO:0000256" key="15">
    <source>
        <dbReference type="PIRSR" id="PIRSR001365-2"/>
    </source>
</evidence>
<reference evidence="16" key="1">
    <citation type="journal article" date="2021" name="PeerJ">
        <title>Extensive microbial diversity within the chicken gut microbiome revealed by metagenomics and culture.</title>
        <authorList>
            <person name="Gilroy R."/>
            <person name="Ravi A."/>
            <person name="Getino M."/>
            <person name="Pursley I."/>
            <person name="Horton D.L."/>
            <person name="Alikhan N.F."/>
            <person name="Baker D."/>
            <person name="Gharbi K."/>
            <person name="Hall N."/>
            <person name="Watson M."/>
            <person name="Adriaenssens E.M."/>
            <person name="Foster-Nyarko E."/>
            <person name="Jarju S."/>
            <person name="Secka A."/>
            <person name="Antonio M."/>
            <person name="Oren A."/>
            <person name="Chaudhuri R.R."/>
            <person name="La Ragione R."/>
            <person name="Hildebrand F."/>
            <person name="Pallen M.J."/>
        </authorList>
    </citation>
    <scope>NUCLEOTIDE SEQUENCE</scope>
    <source>
        <strain evidence="16">5933</strain>
    </source>
</reference>
<feature type="binding site" evidence="12 15">
    <location>
        <position position="49"/>
    </location>
    <ligand>
        <name>pyruvate</name>
        <dbReference type="ChEBI" id="CHEBI:15361"/>
    </ligand>
</feature>
<comment type="subcellular location">
    <subcellularLocation>
        <location evidence="12">Cytoplasm</location>
    </subcellularLocation>
</comment>
<evidence type="ECO:0000256" key="5">
    <source>
        <dbReference type="ARBA" id="ARBA00022490"/>
    </source>
</evidence>
<feature type="active site" description="Proton donor/acceptor" evidence="12 14">
    <location>
        <position position="137"/>
    </location>
</feature>
<dbReference type="InterPro" id="IPR005263">
    <property type="entry name" value="DapA"/>
</dbReference>
<evidence type="ECO:0000256" key="10">
    <source>
        <dbReference type="ARBA" id="ARBA00023270"/>
    </source>
</evidence>
<dbReference type="NCBIfam" id="TIGR00674">
    <property type="entry name" value="dapA"/>
    <property type="match status" value="1"/>
</dbReference>
<dbReference type="GO" id="GO:0005829">
    <property type="term" value="C:cytosol"/>
    <property type="evidence" value="ECO:0007669"/>
    <property type="project" value="TreeGrafter"/>
</dbReference>
<evidence type="ECO:0000256" key="4">
    <source>
        <dbReference type="ARBA" id="ARBA00012086"/>
    </source>
</evidence>
<evidence type="ECO:0000256" key="2">
    <source>
        <dbReference type="ARBA" id="ARBA00005120"/>
    </source>
</evidence>
<comment type="caution">
    <text evidence="12">Was originally thought to be a dihydrodipicolinate synthase (DHDPS), catalyzing the condensation of (S)-aspartate-beta-semialdehyde [(S)-ASA] and pyruvate to dihydrodipicolinate (DHDP). However, it was shown in E.coli that the product of the enzymatic reaction is not dihydrodipicolinate but in fact (4S)-4-hydroxy-2,3,4,5-tetrahydro-(2S)-dipicolinic acid (HTPA), and that the consecutive dehydration reaction leading to DHDP is not spontaneous but catalyzed by DapB.</text>
</comment>
<organism evidence="16 17">
    <name type="scientific">Candidatus Ruthenibacterium merdavium</name>
    <dbReference type="NCBI Taxonomy" id="2838752"/>
    <lineage>
        <taxon>Bacteria</taxon>
        <taxon>Bacillati</taxon>
        <taxon>Bacillota</taxon>
        <taxon>Clostridia</taxon>
        <taxon>Eubacteriales</taxon>
        <taxon>Oscillospiraceae</taxon>
        <taxon>Ruthenibacterium</taxon>
    </lineage>
</organism>
<dbReference type="SMART" id="SM01130">
    <property type="entry name" value="DHDPS"/>
    <property type="match status" value="1"/>
</dbReference>
<dbReference type="PRINTS" id="PR00146">
    <property type="entry name" value="DHPICSNTHASE"/>
</dbReference>
<dbReference type="HAMAP" id="MF_00418">
    <property type="entry name" value="DapA"/>
    <property type="match status" value="1"/>
</dbReference>
<dbReference type="PIRSF" id="PIRSF001365">
    <property type="entry name" value="DHDPS"/>
    <property type="match status" value="1"/>
</dbReference>
<comment type="catalytic activity">
    <reaction evidence="11 12">
        <text>L-aspartate 4-semialdehyde + pyruvate = (2S,4S)-4-hydroxy-2,3,4,5-tetrahydrodipicolinate + H2O + H(+)</text>
        <dbReference type="Rhea" id="RHEA:34171"/>
        <dbReference type="ChEBI" id="CHEBI:15361"/>
        <dbReference type="ChEBI" id="CHEBI:15377"/>
        <dbReference type="ChEBI" id="CHEBI:15378"/>
        <dbReference type="ChEBI" id="CHEBI:67139"/>
        <dbReference type="ChEBI" id="CHEBI:537519"/>
        <dbReference type="EC" id="4.3.3.7"/>
    </reaction>
</comment>
<evidence type="ECO:0000256" key="9">
    <source>
        <dbReference type="ARBA" id="ARBA00023239"/>
    </source>
</evidence>
<keyword evidence="9 12" id="KW-0456">Lyase</keyword>